<feature type="signal peptide" evidence="2">
    <location>
        <begin position="1"/>
        <end position="22"/>
    </location>
</feature>
<proteinExistence type="predicted"/>
<keyword evidence="3" id="KW-1185">Reference proteome</keyword>
<dbReference type="Proteomes" id="UP000504609">
    <property type="component" value="Unplaced"/>
</dbReference>
<evidence type="ECO:0000313" key="4">
    <source>
        <dbReference type="RefSeq" id="XP_022929340.1"/>
    </source>
</evidence>
<dbReference type="AlphaFoldDB" id="A0A6J1EU53"/>
<keyword evidence="2" id="KW-0732">Signal</keyword>
<reference evidence="4" key="1">
    <citation type="submission" date="2025-08" db="UniProtKB">
        <authorList>
            <consortium name="RefSeq"/>
        </authorList>
    </citation>
    <scope>IDENTIFICATION</scope>
    <source>
        <tissue evidence="4">Young leaves</tissue>
    </source>
</reference>
<feature type="chain" id="PRO_5027009323" evidence="2">
    <location>
        <begin position="23"/>
        <end position="245"/>
    </location>
</feature>
<protein>
    <submittedName>
        <fullName evidence="4">Fibroin heavy chain-like</fullName>
    </submittedName>
</protein>
<dbReference type="KEGG" id="cmos:111435943"/>
<evidence type="ECO:0000313" key="3">
    <source>
        <dbReference type="Proteomes" id="UP000504609"/>
    </source>
</evidence>
<name>A0A6J1EU53_CUCMO</name>
<organism evidence="3 4">
    <name type="scientific">Cucurbita moschata</name>
    <name type="common">Winter crookneck squash</name>
    <name type="synonym">Cucurbita pepo var. moschata</name>
    <dbReference type="NCBI Taxonomy" id="3662"/>
    <lineage>
        <taxon>Eukaryota</taxon>
        <taxon>Viridiplantae</taxon>
        <taxon>Streptophyta</taxon>
        <taxon>Embryophyta</taxon>
        <taxon>Tracheophyta</taxon>
        <taxon>Spermatophyta</taxon>
        <taxon>Magnoliopsida</taxon>
        <taxon>eudicotyledons</taxon>
        <taxon>Gunneridae</taxon>
        <taxon>Pentapetalae</taxon>
        <taxon>rosids</taxon>
        <taxon>fabids</taxon>
        <taxon>Cucurbitales</taxon>
        <taxon>Cucurbitaceae</taxon>
        <taxon>Cucurbiteae</taxon>
        <taxon>Cucurbita</taxon>
    </lineage>
</organism>
<gene>
    <name evidence="4" type="primary">LOC111435943</name>
</gene>
<dbReference type="GeneID" id="111435943"/>
<feature type="region of interest" description="Disordered" evidence="1">
    <location>
        <begin position="117"/>
        <end position="138"/>
    </location>
</feature>
<evidence type="ECO:0000256" key="2">
    <source>
        <dbReference type="SAM" id="SignalP"/>
    </source>
</evidence>
<accession>A0A6J1EU53</accession>
<evidence type="ECO:0000256" key="1">
    <source>
        <dbReference type="SAM" id="MobiDB-lite"/>
    </source>
</evidence>
<dbReference type="RefSeq" id="XP_022929340.1">
    <property type="nucleotide sequence ID" value="XM_023073572.1"/>
</dbReference>
<sequence>MGSLKYFLLSPFVFLCLSCTFANRVPNSDDGSGFDVGAGPGAIPTAGPGVEKGVSNVRAGPAAEGWVNDVWAGLKAGPKAGPGAEGWVSDVKAGLRAGPKAGPGAEGWVSNVKAGPTVGPRAWPGTEGGVSSSEGGVRRDVDPMINGLGLGLGVDIGYRSGFRAGLGGGEHWFGPGIGIGGGGVSNECTLGYVCPTYGRRGCDKFSYGNCDTYGFHPLMASMHLHEVEMKWAKGSKPAATPQNGV</sequence>